<dbReference type="KEGG" id="tasa:A1Q1_01399"/>
<dbReference type="GeneID" id="25984913"/>
<reference evidence="1 2" key="1">
    <citation type="journal article" date="2012" name="Eukaryot. Cell">
        <title>Draft genome sequence of CBS 2479, the standard type strain of Trichosporon asahii.</title>
        <authorList>
            <person name="Yang R.Y."/>
            <person name="Li H.T."/>
            <person name="Zhu H."/>
            <person name="Zhou G.P."/>
            <person name="Wang M."/>
            <person name="Wang L."/>
        </authorList>
    </citation>
    <scope>NUCLEOTIDE SEQUENCE [LARGE SCALE GENOMIC DNA]</scope>
    <source>
        <strain evidence="2">ATCC 90039 / CBS 2479 / JCM 2466 / KCTC 7840 / NCYC 2677 / UAMH 7654</strain>
    </source>
</reference>
<evidence type="ECO:0000313" key="2">
    <source>
        <dbReference type="Proteomes" id="UP000002748"/>
    </source>
</evidence>
<gene>
    <name evidence="1" type="ORF">A1Q1_01399</name>
</gene>
<name>J4UE76_TRIAS</name>
<comment type="caution">
    <text evidence="1">The sequence shown here is derived from an EMBL/GenBank/DDBJ whole genome shotgun (WGS) entry which is preliminary data.</text>
</comment>
<dbReference type="VEuPathDB" id="FungiDB:A1Q1_01399"/>
<dbReference type="RefSeq" id="XP_014179913.1">
    <property type="nucleotide sequence ID" value="XM_014324438.1"/>
</dbReference>
<dbReference type="Proteomes" id="UP000002748">
    <property type="component" value="Unassembled WGS sequence"/>
</dbReference>
<proteinExistence type="predicted"/>
<sequence>MTTVPTSTHLPMSPDPQKQEMLDCIMALHVMDMKRLDEERHVLLVHIKKHTKHESAYLLKLAAPNRNYKRLREAQSREFAVRVNAVMKQQPTPQE</sequence>
<dbReference type="HOGENOM" id="CLU_2374274_0_0_1"/>
<dbReference type="EMBL" id="ALBS01000170">
    <property type="protein sequence ID" value="EJT49495.1"/>
    <property type="molecule type" value="Genomic_DNA"/>
</dbReference>
<accession>J4UE76</accession>
<dbReference type="AlphaFoldDB" id="J4UE76"/>
<protein>
    <submittedName>
        <fullName evidence="1">Uncharacterized protein</fullName>
    </submittedName>
</protein>
<organism evidence="1 2">
    <name type="scientific">Trichosporon asahii var. asahii (strain ATCC 90039 / CBS 2479 / JCM 2466 / KCTC 7840 / NBRC 103889/ NCYC 2677 / UAMH 7654)</name>
    <name type="common">Yeast</name>
    <dbReference type="NCBI Taxonomy" id="1186058"/>
    <lineage>
        <taxon>Eukaryota</taxon>
        <taxon>Fungi</taxon>
        <taxon>Dikarya</taxon>
        <taxon>Basidiomycota</taxon>
        <taxon>Agaricomycotina</taxon>
        <taxon>Tremellomycetes</taxon>
        <taxon>Trichosporonales</taxon>
        <taxon>Trichosporonaceae</taxon>
        <taxon>Trichosporon</taxon>
    </lineage>
</organism>
<evidence type="ECO:0000313" key="1">
    <source>
        <dbReference type="EMBL" id="EJT49495.1"/>
    </source>
</evidence>